<accession>A0A1L2BWY8</accession>
<gene>
    <name evidence="1" type="ORF">2AV2_95</name>
</gene>
<proteinExistence type="predicted"/>
<organism evidence="1 2">
    <name type="scientific">Nodularia phage vB_NpeS-2AV2</name>
    <dbReference type="NCBI Taxonomy" id="1777122"/>
    <lineage>
        <taxon>Viruses</taxon>
        <taxon>Duplodnaviria</taxon>
        <taxon>Heunggongvirae</taxon>
        <taxon>Uroviricota</taxon>
        <taxon>Caudoviricetes</taxon>
        <taxon>Ravarandavirus</taxon>
        <taxon>Ravarandavirus rv2AV2</taxon>
    </lineage>
</organism>
<keyword evidence="2" id="KW-1185">Reference proteome</keyword>
<name>A0A1L2BWY8_9CAUD</name>
<protein>
    <submittedName>
        <fullName evidence="1">Uncharacterized protein</fullName>
    </submittedName>
</protein>
<dbReference type="Proteomes" id="UP000225722">
    <property type="component" value="Segment"/>
</dbReference>
<sequence>MSETVSRQAHILKKVGSTPIPDTDATLDTELALK</sequence>
<dbReference type="EMBL" id="KU230356">
    <property type="protein sequence ID" value="ALY07547.1"/>
    <property type="molecule type" value="Genomic_DNA"/>
</dbReference>
<evidence type="ECO:0000313" key="2">
    <source>
        <dbReference type="Proteomes" id="UP000225722"/>
    </source>
</evidence>
<reference evidence="2" key="1">
    <citation type="submission" date="2015-12" db="EMBL/GenBank/DDBJ databases">
        <authorList>
            <person name="Sencilo A."/>
            <person name="Bamford D.H."/>
            <person name="Roine E."/>
        </authorList>
    </citation>
    <scope>NUCLEOTIDE SEQUENCE [LARGE SCALE GENOMIC DNA]</scope>
</reference>
<evidence type="ECO:0000313" key="1">
    <source>
        <dbReference type="EMBL" id="ALY07547.1"/>
    </source>
</evidence>